<evidence type="ECO:0000313" key="2">
    <source>
        <dbReference type="EMBL" id="BAY59159.1"/>
    </source>
</evidence>
<dbReference type="Gene3D" id="2.30.110.10">
    <property type="entry name" value="Electron Transport, Fmn-binding Protein, Chain A"/>
    <property type="match status" value="1"/>
</dbReference>
<sequence length="221" mass="24752">MQTTEGNSIKLPGSSGEHLAQAKFGTTRRAFAFYNRQMLNYLNPLMREFIGEQELLFIATSDAHGECDCSLRAGAPGFVKVLNEKTVAYPEYRGNGVMASVGNILENPHIGMIFIDFFRHTVGLHINGKASIVENAELFDRADVSPEIIEESRTRGGHAPERWIFVEVEEAYIHCSKHIPFLKKLDKKIHWGTDDVQHKGGDAFKAKDCPRPWSTADSEVC</sequence>
<dbReference type="Proteomes" id="UP000217895">
    <property type="component" value="Plasmid Plasmid1 dna"/>
</dbReference>
<gene>
    <name evidence="2" type="ORF">NIES2135_60360</name>
</gene>
<organism evidence="2 3">
    <name type="scientific">Leptolyngbya boryana NIES-2135</name>
    <dbReference type="NCBI Taxonomy" id="1973484"/>
    <lineage>
        <taxon>Bacteria</taxon>
        <taxon>Bacillati</taxon>
        <taxon>Cyanobacteriota</taxon>
        <taxon>Cyanophyceae</taxon>
        <taxon>Leptolyngbyales</taxon>
        <taxon>Leptolyngbyaceae</taxon>
        <taxon>Leptolyngbya group</taxon>
        <taxon>Leptolyngbya</taxon>
    </lineage>
</organism>
<name>A0A1Z4JR22_LEPBY</name>
<dbReference type="SUPFAM" id="SSF50475">
    <property type="entry name" value="FMN-binding split barrel"/>
    <property type="match status" value="1"/>
</dbReference>
<proteinExistence type="predicted"/>
<dbReference type="AlphaFoldDB" id="A0A1Z4JR22"/>
<geneLocation type="plasmid" evidence="2">
    <name>plasmid1</name>
</geneLocation>
<keyword evidence="3" id="KW-1185">Reference proteome</keyword>
<dbReference type="PANTHER" id="PTHR42815:SF2">
    <property type="entry name" value="FAD-BINDING, PUTATIVE (AFU_ORTHOLOGUE AFUA_6G07600)-RELATED"/>
    <property type="match status" value="1"/>
</dbReference>
<feature type="domain" description="Pyridoxamine 5'-phosphate oxidase N-terminal" evidence="1">
    <location>
        <begin position="44"/>
        <end position="175"/>
    </location>
</feature>
<evidence type="ECO:0000259" key="1">
    <source>
        <dbReference type="Pfam" id="PF01243"/>
    </source>
</evidence>
<accession>A0A1Z4JR22</accession>
<reference evidence="2 3" key="1">
    <citation type="submission" date="2017-06" db="EMBL/GenBank/DDBJ databases">
        <title>Genome sequencing of cyanobaciteial culture collection at National Institute for Environmental Studies (NIES).</title>
        <authorList>
            <person name="Hirose Y."/>
            <person name="Shimura Y."/>
            <person name="Fujisawa T."/>
            <person name="Nakamura Y."/>
            <person name="Kawachi M."/>
        </authorList>
    </citation>
    <scope>NUCLEOTIDE SEQUENCE [LARGE SCALE GENOMIC DNA]</scope>
    <source>
        <strain evidence="2 3">NIES-2135</strain>
        <plasmid evidence="3">Plasmid Plasmid1 dna</plasmid>
    </source>
</reference>
<dbReference type="InterPro" id="IPR011576">
    <property type="entry name" value="Pyridox_Oxase_N"/>
</dbReference>
<dbReference type="InterPro" id="IPR012349">
    <property type="entry name" value="Split_barrel_FMN-bd"/>
</dbReference>
<dbReference type="PANTHER" id="PTHR42815">
    <property type="entry name" value="FAD-BINDING, PUTATIVE (AFU_ORTHOLOGUE AFUA_6G07600)-RELATED"/>
    <property type="match status" value="1"/>
</dbReference>
<dbReference type="Pfam" id="PF01243">
    <property type="entry name" value="PNPOx_N"/>
    <property type="match status" value="1"/>
</dbReference>
<dbReference type="EMBL" id="AP018204">
    <property type="protein sequence ID" value="BAY59159.1"/>
    <property type="molecule type" value="Genomic_DNA"/>
</dbReference>
<evidence type="ECO:0000313" key="3">
    <source>
        <dbReference type="Proteomes" id="UP000217895"/>
    </source>
</evidence>
<keyword evidence="2" id="KW-0614">Plasmid</keyword>
<protein>
    <recommendedName>
        <fullName evidence="1">Pyridoxamine 5'-phosphate oxidase N-terminal domain-containing protein</fullName>
    </recommendedName>
</protein>